<evidence type="ECO:0000259" key="6">
    <source>
        <dbReference type="PROSITE" id="PS50893"/>
    </source>
</evidence>
<dbReference type="Proteomes" id="UP000605427">
    <property type="component" value="Unassembled WGS sequence"/>
</dbReference>
<evidence type="ECO:0000256" key="4">
    <source>
        <dbReference type="ARBA" id="ARBA00022840"/>
    </source>
</evidence>
<dbReference type="Pfam" id="PF00005">
    <property type="entry name" value="ABC_tran"/>
    <property type="match status" value="1"/>
</dbReference>
<organism evidence="7 8">
    <name type="scientific">Saccharibacillus endophyticus</name>
    <dbReference type="NCBI Taxonomy" id="2060666"/>
    <lineage>
        <taxon>Bacteria</taxon>
        <taxon>Bacillati</taxon>
        <taxon>Bacillota</taxon>
        <taxon>Bacilli</taxon>
        <taxon>Bacillales</taxon>
        <taxon>Paenibacillaceae</taxon>
        <taxon>Saccharibacillus</taxon>
    </lineage>
</organism>
<dbReference type="PROSITE" id="PS00211">
    <property type="entry name" value="ABC_TRANSPORTER_1"/>
    <property type="match status" value="1"/>
</dbReference>
<comment type="similarity">
    <text evidence="1">Belongs to the ABC transporter superfamily.</text>
</comment>
<accession>A0ABQ1ZQJ0</accession>
<dbReference type="Gene3D" id="3.40.50.300">
    <property type="entry name" value="P-loop containing nucleotide triphosphate hydrolases"/>
    <property type="match status" value="1"/>
</dbReference>
<dbReference type="Pfam" id="PF08352">
    <property type="entry name" value="oligo_HPY"/>
    <property type="match status" value="1"/>
</dbReference>
<dbReference type="CDD" id="cd03257">
    <property type="entry name" value="ABC_NikE_OppD_transporters"/>
    <property type="match status" value="1"/>
</dbReference>
<evidence type="ECO:0000256" key="1">
    <source>
        <dbReference type="ARBA" id="ARBA00005417"/>
    </source>
</evidence>
<dbReference type="PANTHER" id="PTHR43776">
    <property type="entry name" value="TRANSPORT ATP-BINDING PROTEIN"/>
    <property type="match status" value="1"/>
</dbReference>
<dbReference type="InterPro" id="IPR003439">
    <property type="entry name" value="ABC_transporter-like_ATP-bd"/>
</dbReference>
<sequence length="348" mass="38648">MSTLNKPEETLNGATSLQGSDSLQPTDSDVLLEIRNLTKHYPIRKKMFSRQPAGAVRAVDGVSLSIKRGETIGIVGESGCGKSTTGRAVLRLVEPTAGEIRFEGTDIRALNPEQLRKFRTNMQMVFQDPYASLDPRWTVRQILEEPLRTHETIGQKELEDRIDSLMETVGLSPYHASRFPHEFSGGQRQRVGIARALALNPRFIVCDEPVSALDVSIQSQVLNLMQDLQQQLGLTYMFISHDLSVVRFISDRVGVMYLGKLVELAPTAEMFAEPLHPYTKALMSAVPQPDPDALRDRIVLKGDVPSPANPPSGCAFHTRCPVATERCRAELPELKTYGNRQVACHLYA</sequence>
<gene>
    <name evidence="7" type="ORF">GCM10007362_08760</name>
</gene>
<evidence type="ECO:0000256" key="2">
    <source>
        <dbReference type="ARBA" id="ARBA00022448"/>
    </source>
</evidence>
<keyword evidence="3" id="KW-0547">Nucleotide-binding</keyword>
<evidence type="ECO:0000313" key="8">
    <source>
        <dbReference type="Proteomes" id="UP000605427"/>
    </source>
</evidence>
<name>A0ABQ1ZQJ0_9BACL</name>
<dbReference type="InterPro" id="IPR003593">
    <property type="entry name" value="AAA+_ATPase"/>
</dbReference>
<dbReference type="PANTHER" id="PTHR43776:SF7">
    <property type="entry name" value="D,D-DIPEPTIDE TRANSPORT ATP-BINDING PROTEIN DDPF-RELATED"/>
    <property type="match status" value="1"/>
</dbReference>
<dbReference type="NCBIfam" id="TIGR01727">
    <property type="entry name" value="oligo_HPY"/>
    <property type="match status" value="1"/>
</dbReference>
<keyword evidence="2" id="KW-0813">Transport</keyword>
<keyword evidence="4 7" id="KW-0067">ATP-binding</keyword>
<proteinExistence type="inferred from homology"/>
<dbReference type="InterPro" id="IPR050319">
    <property type="entry name" value="ABC_transp_ATP-bind"/>
</dbReference>
<dbReference type="InterPro" id="IPR013563">
    <property type="entry name" value="Oligopep_ABC_C"/>
</dbReference>
<evidence type="ECO:0000256" key="5">
    <source>
        <dbReference type="SAM" id="MobiDB-lite"/>
    </source>
</evidence>
<feature type="region of interest" description="Disordered" evidence="5">
    <location>
        <begin position="1"/>
        <end position="25"/>
    </location>
</feature>
<dbReference type="InterPro" id="IPR027417">
    <property type="entry name" value="P-loop_NTPase"/>
</dbReference>
<dbReference type="GO" id="GO:0005524">
    <property type="term" value="F:ATP binding"/>
    <property type="evidence" value="ECO:0007669"/>
    <property type="project" value="UniProtKB-KW"/>
</dbReference>
<comment type="caution">
    <text evidence="7">The sequence shown here is derived from an EMBL/GenBank/DDBJ whole genome shotgun (WGS) entry which is preliminary data.</text>
</comment>
<dbReference type="SMART" id="SM00382">
    <property type="entry name" value="AAA"/>
    <property type="match status" value="1"/>
</dbReference>
<keyword evidence="8" id="KW-1185">Reference proteome</keyword>
<reference evidence="8" key="1">
    <citation type="journal article" date="2019" name="Int. J. Syst. Evol. Microbiol.">
        <title>The Global Catalogue of Microorganisms (GCM) 10K type strain sequencing project: providing services to taxonomists for standard genome sequencing and annotation.</title>
        <authorList>
            <consortium name="The Broad Institute Genomics Platform"/>
            <consortium name="The Broad Institute Genome Sequencing Center for Infectious Disease"/>
            <person name="Wu L."/>
            <person name="Ma J."/>
        </authorList>
    </citation>
    <scope>NUCLEOTIDE SEQUENCE [LARGE SCALE GENOMIC DNA]</scope>
    <source>
        <strain evidence="8">CCM 8702</strain>
    </source>
</reference>
<dbReference type="EMBL" id="BMDD01000001">
    <property type="protein sequence ID" value="GGH71545.1"/>
    <property type="molecule type" value="Genomic_DNA"/>
</dbReference>
<dbReference type="SUPFAM" id="SSF52540">
    <property type="entry name" value="P-loop containing nucleoside triphosphate hydrolases"/>
    <property type="match status" value="1"/>
</dbReference>
<dbReference type="InterPro" id="IPR017871">
    <property type="entry name" value="ABC_transporter-like_CS"/>
</dbReference>
<dbReference type="RefSeq" id="WP_280529284.1">
    <property type="nucleotide sequence ID" value="NZ_BMDD01000001.1"/>
</dbReference>
<evidence type="ECO:0000256" key="3">
    <source>
        <dbReference type="ARBA" id="ARBA00022741"/>
    </source>
</evidence>
<evidence type="ECO:0000313" key="7">
    <source>
        <dbReference type="EMBL" id="GGH71545.1"/>
    </source>
</evidence>
<dbReference type="NCBIfam" id="NF008453">
    <property type="entry name" value="PRK11308.1"/>
    <property type="match status" value="1"/>
</dbReference>
<dbReference type="PROSITE" id="PS50893">
    <property type="entry name" value="ABC_TRANSPORTER_2"/>
    <property type="match status" value="1"/>
</dbReference>
<feature type="compositionally biased region" description="Polar residues" evidence="5">
    <location>
        <begin position="12"/>
        <end position="25"/>
    </location>
</feature>
<protein>
    <submittedName>
        <fullName evidence="7">ABC transporter ATP-binding protein</fullName>
    </submittedName>
</protein>
<feature type="domain" description="ABC transporter" evidence="6">
    <location>
        <begin position="32"/>
        <end position="283"/>
    </location>
</feature>